<comment type="similarity">
    <text evidence="1">Belongs to the LysR transcriptional regulatory family.</text>
</comment>
<evidence type="ECO:0000313" key="6">
    <source>
        <dbReference type="EMBL" id="GAA4483748.1"/>
    </source>
</evidence>
<evidence type="ECO:0000256" key="2">
    <source>
        <dbReference type="ARBA" id="ARBA00023015"/>
    </source>
</evidence>
<sequence length="304" mass="33406">MLDTQKLVTFATVVRTGSFAAAARELGYTQPGVSQQMKALERDLRATLFSRAGRGLKLSEEGEALAGRVGGLIADLRAAEERVAAVSRLKQGRVRVCAFPSANATLVPAAMSRLRSRHVNIEIELFEAEPPESLEGLERGDYDVVVAFRYDDQPPAPEVGELVTIPLLDEPMVLMMSDEHPLARRKQVELAELDTARWIAGCVRCRQEFVNACADAGFAPRIDITTDDNLAVQSYVVAGLGLAVMPRMTQSFVKHPKLRAKPLLPERRRHVTATILRSQPKTGAVERVIESLLHAARELNSAYI</sequence>
<dbReference type="InterPro" id="IPR005119">
    <property type="entry name" value="LysR_subst-bd"/>
</dbReference>
<dbReference type="CDD" id="cd08423">
    <property type="entry name" value="PBP2_LTTR_like_6"/>
    <property type="match status" value="1"/>
</dbReference>
<keyword evidence="2" id="KW-0805">Transcription regulation</keyword>
<gene>
    <name evidence="6" type="ORF">GCM10023171_15750</name>
</gene>
<protein>
    <submittedName>
        <fullName evidence="6">LysR family transcriptional regulator</fullName>
    </submittedName>
</protein>
<keyword evidence="7" id="KW-1185">Reference proteome</keyword>
<dbReference type="SUPFAM" id="SSF53850">
    <property type="entry name" value="Periplasmic binding protein-like II"/>
    <property type="match status" value="1"/>
</dbReference>
<keyword evidence="4" id="KW-0804">Transcription</keyword>
<proteinExistence type="inferred from homology"/>
<dbReference type="EMBL" id="BAABGP010000009">
    <property type="protein sequence ID" value="GAA4483748.1"/>
    <property type="molecule type" value="Genomic_DNA"/>
</dbReference>
<dbReference type="PANTHER" id="PTHR30346:SF29">
    <property type="entry name" value="LYSR SUBSTRATE-BINDING"/>
    <property type="match status" value="1"/>
</dbReference>
<dbReference type="Pfam" id="PF00126">
    <property type="entry name" value="HTH_1"/>
    <property type="match status" value="1"/>
</dbReference>
<dbReference type="Gene3D" id="3.40.190.10">
    <property type="entry name" value="Periplasmic binding protein-like II"/>
    <property type="match status" value="2"/>
</dbReference>
<dbReference type="PRINTS" id="PR00039">
    <property type="entry name" value="HTHLYSR"/>
</dbReference>
<evidence type="ECO:0000313" key="7">
    <source>
        <dbReference type="Proteomes" id="UP001500731"/>
    </source>
</evidence>
<dbReference type="Gene3D" id="1.10.10.10">
    <property type="entry name" value="Winged helix-like DNA-binding domain superfamily/Winged helix DNA-binding domain"/>
    <property type="match status" value="1"/>
</dbReference>
<dbReference type="InterPro" id="IPR036388">
    <property type="entry name" value="WH-like_DNA-bd_sf"/>
</dbReference>
<evidence type="ECO:0000259" key="5">
    <source>
        <dbReference type="PROSITE" id="PS50931"/>
    </source>
</evidence>
<dbReference type="Proteomes" id="UP001500731">
    <property type="component" value="Unassembled WGS sequence"/>
</dbReference>
<evidence type="ECO:0000256" key="1">
    <source>
        <dbReference type="ARBA" id="ARBA00009437"/>
    </source>
</evidence>
<dbReference type="PROSITE" id="PS50931">
    <property type="entry name" value="HTH_LYSR"/>
    <property type="match status" value="1"/>
</dbReference>
<reference evidence="7" key="1">
    <citation type="journal article" date="2019" name="Int. J. Syst. Evol. Microbiol.">
        <title>The Global Catalogue of Microorganisms (GCM) 10K type strain sequencing project: providing services to taxonomists for standard genome sequencing and annotation.</title>
        <authorList>
            <consortium name="The Broad Institute Genomics Platform"/>
            <consortium name="The Broad Institute Genome Sequencing Center for Infectious Disease"/>
            <person name="Wu L."/>
            <person name="Ma J."/>
        </authorList>
    </citation>
    <scope>NUCLEOTIDE SEQUENCE [LARGE SCALE GENOMIC DNA]</scope>
    <source>
        <strain evidence="7">JCM 17839</strain>
    </source>
</reference>
<keyword evidence="3" id="KW-0238">DNA-binding</keyword>
<accession>A0ABP8P8J1</accession>
<dbReference type="InterPro" id="IPR000847">
    <property type="entry name" value="LysR_HTH_N"/>
</dbReference>
<name>A0ABP8P8J1_9MICO</name>
<dbReference type="PANTHER" id="PTHR30346">
    <property type="entry name" value="TRANSCRIPTIONAL DUAL REGULATOR HCAR-RELATED"/>
    <property type="match status" value="1"/>
</dbReference>
<dbReference type="InterPro" id="IPR036390">
    <property type="entry name" value="WH_DNA-bd_sf"/>
</dbReference>
<dbReference type="Pfam" id="PF03466">
    <property type="entry name" value="LysR_substrate"/>
    <property type="match status" value="1"/>
</dbReference>
<dbReference type="SUPFAM" id="SSF46785">
    <property type="entry name" value="Winged helix' DNA-binding domain"/>
    <property type="match status" value="1"/>
</dbReference>
<evidence type="ECO:0000256" key="4">
    <source>
        <dbReference type="ARBA" id="ARBA00023163"/>
    </source>
</evidence>
<organism evidence="6 7">
    <name type="scientific">Microbacterium panaciterrae</name>
    <dbReference type="NCBI Taxonomy" id="985759"/>
    <lineage>
        <taxon>Bacteria</taxon>
        <taxon>Bacillati</taxon>
        <taxon>Actinomycetota</taxon>
        <taxon>Actinomycetes</taxon>
        <taxon>Micrococcales</taxon>
        <taxon>Microbacteriaceae</taxon>
        <taxon>Microbacterium</taxon>
    </lineage>
</organism>
<comment type="caution">
    <text evidence="6">The sequence shown here is derived from an EMBL/GenBank/DDBJ whole genome shotgun (WGS) entry which is preliminary data.</text>
</comment>
<dbReference type="RefSeq" id="WP_345185890.1">
    <property type="nucleotide sequence ID" value="NZ_BAABGP010000009.1"/>
</dbReference>
<evidence type="ECO:0000256" key="3">
    <source>
        <dbReference type="ARBA" id="ARBA00023125"/>
    </source>
</evidence>
<feature type="domain" description="HTH lysR-type" evidence="5">
    <location>
        <begin position="2"/>
        <end position="59"/>
    </location>
</feature>